<dbReference type="WBParaSite" id="EgrG_001072400">
    <property type="protein sequence ID" value="EgrG_001072400"/>
    <property type="gene ID" value="EgrG_001072400"/>
</dbReference>
<evidence type="ECO:0000313" key="3">
    <source>
        <dbReference type="WBParaSite" id="EgrG_001072400"/>
    </source>
</evidence>
<reference evidence="3" key="3">
    <citation type="submission" date="2020-10" db="UniProtKB">
        <authorList>
            <consortium name="WormBaseParasite"/>
        </authorList>
    </citation>
    <scope>IDENTIFICATION</scope>
</reference>
<protein>
    <submittedName>
        <fullName evidence="1 3">Uncharacterized protein</fullName>
    </submittedName>
</protein>
<sequence>MDYNDDHSDPSLKVPKSVSVECGNMQPGVIWELTIAPVKSNKNCPEQHLQVGTRASRCQVPTCEYFNAKQATDAREPCLAGGVKTT</sequence>
<dbReference type="EMBL" id="LK028577">
    <property type="protein sequence ID" value="CDS17937.1"/>
    <property type="molecule type" value="Genomic_DNA"/>
</dbReference>
<reference evidence="1 2" key="1">
    <citation type="journal article" date="2013" name="Nature">
        <title>The genomes of four tapeworm species reveal adaptations to parasitism.</title>
        <authorList>
            <person name="Tsai I.J."/>
            <person name="Zarowiecki M."/>
            <person name="Holroyd N."/>
            <person name="Garciarrubio A."/>
            <person name="Sanchez-Flores A."/>
            <person name="Brooks K.L."/>
            <person name="Tracey A."/>
            <person name="Bobes R.J."/>
            <person name="Fragoso G."/>
            <person name="Sciutto E."/>
            <person name="Aslett M."/>
            <person name="Beasley H."/>
            <person name="Bennett H.M."/>
            <person name="Cai J."/>
            <person name="Camicia F."/>
            <person name="Clark R."/>
            <person name="Cucher M."/>
            <person name="De Silva N."/>
            <person name="Day T.A."/>
            <person name="Deplazes P."/>
            <person name="Estrada K."/>
            <person name="Fernandez C."/>
            <person name="Holland P.W."/>
            <person name="Hou J."/>
            <person name="Hu S."/>
            <person name="Huckvale T."/>
            <person name="Hung S.S."/>
            <person name="Kamenetzky L."/>
            <person name="Keane J.A."/>
            <person name="Kiss F."/>
            <person name="Koziol U."/>
            <person name="Lambert O."/>
            <person name="Liu K."/>
            <person name="Luo X."/>
            <person name="Luo Y."/>
            <person name="Macchiaroli N."/>
            <person name="Nichol S."/>
            <person name="Paps J."/>
            <person name="Parkinson J."/>
            <person name="Pouchkina-Stantcheva N."/>
            <person name="Riddiford N."/>
            <person name="Rosenzvit M."/>
            <person name="Salinas G."/>
            <person name="Wasmuth J.D."/>
            <person name="Zamanian M."/>
            <person name="Zheng Y."/>
            <person name="Cai X."/>
            <person name="Soberon X."/>
            <person name="Olson P.D."/>
            <person name="Laclette J.P."/>
            <person name="Brehm K."/>
            <person name="Berriman M."/>
            <person name="Garciarrubio A."/>
            <person name="Bobes R.J."/>
            <person name="Fragoso G."/>
            <person name="Sanchez-Flores A."/>
            <person name="Estrada K."/>
            <person name="Cevallos M.A."/>
            <person name="Morett E."/>
            <person name="Gonzalez V."/>
            <person name="Portillo T."/>
            <person name="Ochoa-Leyva A."/>
            <person name="Jose M.V."/>
            <person name="Sciutto E."/>
            <person name="Landa A."/>
            <person name="Jimenez L."/>
            <person name="Valdes V."/>
            <person name="Carrero J.C."/>
            <person name="Larralde C."/>
            <person name="Morales-Montor J."/>
            <person name="Limon-Lason J."/>
            <person name="Soberon X."/>
            <person name="Laclette J.P."/>
        </authorList>
    </citation>
    <scope>NUCLEOTIDE SEQUENCE [LARGE SCALE GENOMIC DNA]</scope>
</reference>
<proteinExistence type="predicted"/>
<organism evidence="1">
    <name type="scientific">Echinococcus granulosus</name>
    <name type="common">Hydatid tapeworm</name>
    <dbReference type="NCBI Taxonomy" id="6210"/>
    <lineage>
        <taxon>Eukaryota</taxon>
        <taxon>Metazoa</taxon>
        <taxon>Spiralia</taxon>
        <taxon>Lophotrochozoa</taxon>
        <taxon>Platyhelminthes</taxon>
        <taxon>Cestoda</taxon>
        <taxon>Eucestoda</taxon>
        <taxon>Cyclophyllidea</taxon>
        <taxon>Taeniidae</taxon>
        <taxon>Echinococcus</taxon>
        <taxon>Echinococcus granulosus group</taxon>
    </lineage>
</organism>
<accession>A0A068WJZ7</accession>
<reference evidence="1" key="2">
    <citation type="submission" date="2014-06" db="EMBL/GenBank/DDBJ databases">
        <authorList>
            <person name="Aslett M."/>
        </authorList>
    </citation>
    <scope>NUCLEOTIDE SEQUENCE</scope>
</reference>
<name>A0A068WJZ7_ECHGR</name>
<evidence type="ECO:0000313" key="2">
    <source>
        <dbReference type="Proteomes" id="UP000492820"/>
    </source>
</evidence>
<evidence type="ECO:0000313" key="1">
    <source>
        <dbReference type="EMBL" id="CDS17937.1"/>
    </source>
</evidence>
<dbReference type="Proteomes" id="UP000492820">
    <property type="component" value="Unassembled WGS sequence"/>
</dbReference>
<dbReference type="AlphaFoldDB" id="A0A068WJZ7"/>
<gene>
    <name evidence="1" type="ORF">EgrG_001072400</name>
</gene>